<gene>
    <name evidence="2" type="ordered locus">Runsl_2472</name>
</gene>
<reference evidence="2 3" key="2">
    <citation type="journal article" date="2012" name="Stand. Genomic Sci.">
        <title>Complete genome sequence of the aquatic bacterium Runella slithyformis type strain (LSU 4(T)).</title>
        <authorList>
            <person name="Copeland A."/>
            <person name="Zhang X."/>
            <person name="Misra M."/>
            <person name="Lapidus A."/>
            <person name="Nolan M."/>
            <person name="Lucas S."/>
            <person name="Deshpande S."/>
            <person name="Cheng J.F."/>
            <person name="Tapia R."/>
            <person name="Goodwin L.A."/>
            <person name="Pitluck S."/>
            <person name="Liolios K."/>
            <person name="Pagani I."/>
            <person name="Ivanova N."/>
            <person name="Mikhailova N."/>
            <person name="Pati A."/>
            <person name="Chen A."/>
            <person name="Palaniappan K."/>
            <person name="Land M."/>
            <person name="Hauser L."/>
            <person name="Pan C."/>
            <person name="Jeffries C.D."/>
            <person name="Detter J.C."/>
            <person name="Brambilla E.M."/>
            <person name="Rohde M."/>
            <person name="Djao O.D."/>
            <person name="Goker M."/>
            <person name="Sikorski J."/>
            <person name="Tindall B.J."/>
            <person name="Woyke T."/>
            <person name="Bristow J."/>
            <person name="Eisen J.A."/>
            <person name="Markowitz V."/>
            <person name="Hugenholtz P."/>
            <person name="Kyrpides N.C."/>
            <person name="Klenk H.P."/>
            <person name="Mavromatis K."/>
        </authorList>
    </citation>
    <scope>NUCLEOTIDE SEQUENCE [LARGE SCALE GENOMIC DNA]</scope>
    <source>
        <strain evidence="3">ATCC 29530 / DSM 19594 / LMG 11500 / NCIMB 11436 / LSU 4</strain>
    </source>
</reference>
<sequence>MNKISTKNMENVIAGGCAASLGASVGVTAAATIAVLSVATGGLGFVLAAGAATLWAAADCYGGKWR</sequence>
<name>A0A7U3ZKL4_RUNSL</name>
<protein>
    <recommendedName>
        <fullName evidence="4">Bacteriocin</fullName>
    </recommendedName>
</protein>
<organism evidence="2 3">
    <name type="scientific">Runella slithyformis (strain ATCC 29530 / DSM 19594 / LMG 11500 / NCIMB 11436 / LSU 4)</name>
    <dbReference type="NCBI Taxonomy" id="761193"/>
    <lineage>
        <taxon>Bacteria</taxon>
        <taxon>Pseudomonadati</taxon>
        <taxon>Bacteroidota</taxon>
        <taxon>Cytophagia</taxon>
        <taxon>Cytophagales</taxon>
        <taxon>Spirosomataceae</taxon>
        <taxon>Runella</taxon>
    </lineage>
</organism>
<evidence type="ECO:0000256" key="1">
    <source>
        <dbReference type="SAM" id="Phobius"/>
    </source>
</evidence>
<dbReference type="AlphaFoldDB" id="A0A7U3ZKL4"/>
<proteinExistence type="predicted"/>
<keyword evidence="3" id="KW-1185">Reference proteome</keyword>
<keyword evidence="1" id="KW-1133">Transmembrane helix</keyword>
<dbReference type="KEGG" id="rsi:Runsl_2472"/>
<evidence type="ECO:0008006" key="4">
    <source>
        <dbReference type="Google" id="ProtNLM"/>
    </source>
</evidence>
<keyword evidence="1" id="KW-0472">Membrane</keyword>
<reference evidence="3" key="1">
    <citation type="submission" date="2011-06" db="EMBL/GenBank/DDBJ databases">
        <title>The complete genome of chromosome of Runella slithyformis DSM 19594.</title>
        <authorList>
            <consortium name="US DOE Joint Genome Institute (JGI-PGF)"/>
            <person name="Lucas S."/>
            <person name="Han J."/>
            <person name="Lapidus A."/>
            <person name="Bruce D."/>
            <person name="Goodwin L."/>
            <person name="Pitluck S."/>
            <person name="Peters L."/>
            <person name="Kyrpides N."/>
            <person name="Mavromatis K."/>
            <person name="Ivanova N."/>
            <person name="Ovchinnikova G."/>
            <person name="Zhang X."/>
            <person name="Misra M."/>
            <person name="Detter J.C."/>
            <person name="Tapia R."/>
            <person name="Han C."/>
            <person name="Land M."/>
            <person name="Hauser L."/>
            <person name="Markowitz V."/>
            <person name="Cheng J.-F."/>
            <person name="Hugenholtz P."/>
            <person name="Woyke T."/>
            <person name="Wu D."/>
            <person name="Tindall B."/>
            <person name="Faehrich R."/>
            <person name="Brambilla E."/>
            <person name="Klenk H.-P."/>
            <person name="Eisen J.A."/>
        </authorList>
    </citation>
    <scope>NUCLEOTIDE SEQUENCE [LARGE SCALE GENOMIC DNA]</scope>
    <source>
        <strain evidence="3">ATCC 29530 / DSM 19594 / LMG 11500 / NCIMB 11436 / LSU 4</strain>
    </source>
</reference>
<dbReference type="RefSeq" id="WP_013928188.1">
    <property type="nucleotide sequence ID" value="NC_015703.1"/>
</dbReference>
<accession>A0A7U3ZKL4</accession>
<feature type="transmembrane region" description="Helical" evidence="1">
    <location>
        <begin position="12"/>
        <end position="36"/>
    </location>
</feature>
<evidence type="ECO:0000313" key="2">
    <source>
        <dbReference type="EMBL" id="AEI48877.1"/>
    </source>
</evidence>
<evidence type="ECO:0000313" key="3">
    <source>
        <dbReference type="Proteomes" id="UP000000493"/>
    </source>
</evidence>
<dbReference type="Proteomes" id="UP000000493">
    <property type="component" value="Chromosome"/>
</dbReference>
<feature type="transmembrane region" description="Helical" evidence="1">
    <location>
        <begin position="42"/>
        <end position="62"/>
    </location>
</feature>
<dbReference type="EMBL" id="CP002859">
    <property type="protein sequence ID" value="AEI48877.1"/>
    <property type="molecule type" value="Genomic_DNA"/>
</dbReference>
<keyword evidence="1" id="KW-0812">Transmembrane</keyword>